<gene>
    <name evidence="2" type="ORF">GTS_32170</name>
</gene>
<dbReference type="AlphaFoldDB" id="A0A4D4J7U3"/>
<dbReference type="EMBL" id="BJFL01000015">
    <property type="protein sequence ID" value="GDY31584.1"/>
    <property type="molecule type" value="Genomic_DNA"/>
</dbReference>
<keyword evidence="3" id="KW-1185">Reference proteome</keyword>
<evidence type="ECO:0000313" key="3">
    <source>
        <dbReference type="Proteomes" id="UP000298860"/>
    </source>
</evidence>
<dbReference type="PANTHER" id="PTHR34068">
    <property type="entry name" value="UPF0145 PROTEIN YBJQ"/>
    <property type="match status" value="1"/>
</dbReference>
<dbReference type="InterPro" id="IPR002765">
    <property type="entry name" value="UPF0145_YbjQ-like"/>
</dbReference>
<accession>A0A4D4J7U3</accession>
<dbReference type="PANTHER" id="PTHR34068:SF2">
    <property type="entry name" value="UPF0145 PROTEIN SCO3412"/>
    <property type="match status" value="1"/>
</dbReference>
<evidence type="ECO:0000256" key="1">
    <source>
        <dbReference type="ARBA" id="ARBA00010751"/>
    </source>
</evidence>
<dbReference type="InterPro" id="IPR035439">
    <property type="entry name" value="UPF0145_dom_sf"/>
</dbReference>
<dbReference type="Pfam" id="PF01906">
    <property type="entry name" value="YbjQ_1"/>
    <property type="match status" value="1"/>
</dbReference>
<proteinExistence type="inferred from homology"/>
<protein>
    <submittedName>
        <fullName evidence="2">UPF0145 protein</fullName>
    </submittedName>
</protein>
<dbReference type="SUPFAM" id="SSF117782">
    <property type="entry name" value="YbjQ-like"/>
    <property type="match status" value="1"/>
</dbReference>
<sequence>MPQQFPILLSTMNDVPGYQVVRVMGEVFGPTVRSRNAFSNMGAGFKAIAGGELKGLTKLLQESRQEALARGANAVLAMRFDCNELGGTASEIAAYGTAVCVVPATPAGQQPPGMAAPQQQTYGS</sequence>
<evidence type="ECO:0000313" key="2">
    <source>
        <dbReference type="EMBL" id="GDY31584.1"/>
    </source>
</evidence>
<comment type="similarity">
    <text evidence="1">Belongs to the UPF0145 family.</text>
</comment>
<dbReference type="Proteomes" id="UP000298860">
    <property type="component" value="Unassembled WGS sequence"/>
</dbReference>
<comment type="caution">
    <text evidence="2">The sequence shown here is derived from an EMBL/GenBank/DDBJ whole genome shotgun (WGS) entry which is preliminary data.</text>
</comment>
<dbReference type="Gene3D" id="3.30.110.70">
    <property type="entry name" value="Hypothetical protein apc22750. Chain B"/>
    <property type="match status" value="1"/>
</dbReference>
<name>A0A4D4J7U3_9PSEU</name>
<reference evidence="3" key="1">
    <citation type="submission" date="2019-04" db="EMBL/GenBank/DDBJ databases">
        <title>Draft genome sequence of Pseudonocardiaceae bacterium SL3-2-4.</title>
        <authorList>
            <person name="Ningsih F."/>
            <person name="Yokota A."/>
            <person name="Sakai Y."/>
            <person name="Nanatani K."/>
            <person name="Yabe S."/>
            <person name="Oetari A."/>
            <person name="Sjamsuridzal W."/>
        </authorList>
    </citation>
    <scope>NUCLEOTIDE SEQUENCE [LARGE SCALE GENOMIC DNA]</scope>
    <source>
        <strain evidence="3">SL3-2-4</strain>
    </source>
</reference>
<organism evidence="2 3">
    <name type="scientific">Gandjariella thermophila</name>
    <dbReference type="NCBI Taxonomy" id="1931992"/>
    <lineage>
        <taxon>Bacteria</taxon>
        <taxon>Bacillati</taxon>
        <taxon>Actinomycetota</taxon>
        <taxon>Actinomycetes</taxon>
        <taxon>Pseudonocardiales</taxon>
        <taxon>Pseudonocardiaceae</taxon>
        <taxon>Gandjariella</taxon>
    </lineage>
</organism>